<dbReference type="SUPFAM" id="SSF140111">
    <property type="entry name" value="Endosomal sorting complex assembly domain"/>
    <property type="match status" value="1"/>
</dbReference>
<accession>A0ABR0YS73</accession>
<protein>
    <submittedName>
        <fullName evidence="11">Vacuolar protein sorting-associated protein 37D</fullName>
    </submittedName>
</protein>
<proteinExistence type="inferred from homology"/>
<gene>
    <name evidence="11" type="ORF">HHUSO_G24821</name>
</gene>
<evidence type="ECO:0000259" key="10">
    <source>
        <dbReference type="PROSITE" id="PS51314"/>
    </source>
</evidence>
<comment type="similarity">
    <text evidence="2">Belongs to the VPS37 family.</text>
</comment>
<feature type="domain" description="VPS37 C-terminal" evidence="10">
    <location>
        <begin position="90"/>
        <end position="179"/>
    </location>
</feature>
<dbReference type="PROSITE" id="PS51314">
    <property type="entry name" value="VPS37_C"/>
    <property type="match status" value="1"/>
</dbReference>
<feature type="region of interest" description="Disordered" evidence="9">
    <location>
        <begin position="167"/>
        <end position="196"/>
    </location>
</feature>
<evidence type="ECO:0000313" key="12">
    <source>
        <dbReference type="Proteomes" id="UP001369086"/>
    </source>
</evidence>
<keyword evidence="3 7" id="KW-0813">Transport</keyword>
<name>A0ABR0YS73_HUSHU</name>
<dbReference type="EMBL" id="JAHFZB010000024">
    <property type="protein sequence ID" value="KAK6475333.1"/>
    <property type="molecule type" value="Genomic_DNA"/>
</dbReference>
<dbReference type="InterPro" id="IPR029012">
    <property type="entry name" value="Helix_hairpin_bin_sf"/>
</dbReference>
<evidence type="ECO:0000256" key="6">
    <source>
        <dbReference type="ARBA" id="ARBA00025010"/>
    </source>
</evidence>
<evidence type="ECO:0000256" key="7">
    <source>
        <dbReference type="PROSITE-ProRule" id="PRU00646"/>
    </source>
</evidence>
<reference evidence="11 12" key="1">
    <citation type="submission" date="2021-05" db="EMBL/GenBank/DDBJ databases">
        <authorList>
            <person name="Zahm M."/>
            <person name="Klopp C."/>
            <person name="Cabau C."/>
            <person name="Kuhl H."/>
            <person name="Suciu R."/>
            <person name="Ciorpac M."/>
            <person name="Holostenco D."/>
            <person name="Gessner J."/>
            <person name="Wuertz S."/>
            <person name="Hohne C."/>
            <person name="Stock M."/>
            <person name="Gislard M."/>
            <person name="Lluch J."/>
            <person name="Milhes M."/>
            <person name="Lampietro C."/>
            <person name="Lopez Roques C."/>
            <person name="Donnadieu C."/>
            <person name="Du K."/>
            <person name="Schartl M."/>
            <person name="Guiguen Y."/>
        </authorList>
    </citation>
    <scope>NUCLEOTIDE SEQUENCE [LARGE SCALE GENOMIC DNA]</scope>
    <source>
        <strain evidence="11">Hh-F2</strain>
        <tissue evidence="11">Blood</tissue>
    </source>
</reference>
<feature type="region of interest" description="Disordered" evidence="9">
    <location>
        <begin position="224"/>
        <end position="250"/>
    </location>
</feature>
<dbReference type="InterPro" id="IPR009851">
    <property type="entry name" value="Mod_r"/>
</dbReference>
<evidence type="ECO:0000256" key="2">
    <source>
        <dbReference type="ARBA" id="ARBA00007617"/>
    </source>
</evidence>
<evidence type="ECO:0000313" key="11">
    <source>
        <dbReference type="EMBL" id="KAK6475333.1"/>
    </source>
</evidence>
<comment type="function">
    <text evidence="6">Component of the ESCRT-I complex, a regulator of vesicular trafficking process. Required for the sorting of endocytic ubiquitinated cargos into multivesicular bodies. May be involved in cell growth and differentiation.</text>
</comment>
<dbReference type="PANTHER" id="PTHR13678">
    <property type="entry name" value="VACUOLAR PROTEIN SORTING-ASSOCIATED PROTEIN 37"/>
    <property type="match status" value="1"/>
</dbReference>
<comment type="caution">
    <text evidence="11">The sequence shown here is derived from an EMBL/GenBank/DDBJ whole genome shotgun (WGS) entry which is preliminary data.</text>
</comment>
<evidence type="ECO:0000256" key="4">
    <source>
        <dbReference type="ARBA" id="ARBA00022753"/>
    </source>
</evidence>
<evidence type="ECO:0000256" key="5">
    <source>
        <dbReference type="ARBA" id="ARBA00022927"/>
    </source>
</evidence>
<comment type="subcellular location">
    <subcellularLocation>
        <location evidence="1">Late endosome membrane</location>
        <topology evidence="1">Peripheral membrane protein</topology>
    </subcellularLocation>
</comment>
<evidence type="ECO:0000256" key="8">
    <source>
        <dbReference type="SAM" id="Coils"/>
    </source>
</evidence>
<evidence type="ECO:0000256" key="1">
    <source>
        <dbReference type="ARBA" id="ARBA00004633"/>
    </source>
</evidence>
<keyword evidence="12" id="KW-1185">Reference proteome</keyword>
<dbReference type="Pfam" id="PF07200">
    <property type="entry name" value="Mod_r"/>
    <property type="match status" value="1"/>
</dbReference>
<dbReference type="Proteomes" id="UP001369086">
    <property type="component" value="Unassembled WGS sequence"/>
</dbReference>
<sequence>MSRFTRGSKNPVPDGLKILSTGQLRDLLQEEDTMDQIVRLSQKFQELQLERDTMLTTNRSLAEESLSLRPRLDNGKLQLAGKYQELELLSASCQEKQERVDAYLEKQSPREAQNLLQVEVDRAEKESEELLSQFMEHSLPLEAFLESFQSSRKLCHIRRAQTEKLQEVTKRDRNLKKLQSGNLKHQEPVPNGSPAQAPPRVFQLRYGLNPAIFIPSFHLPSTPAPAPSTALPPLGSHPGQPHAAFQPCAPHSGMGLPVGLRVIGQIPGWPPRAVRLQQLQRRHKQYPPEPPYR</sequence>
<keyword evidence="5 7" id="KW-0653">Protein transport</keyword>
<feature type="coiled-coil region" evidence="8">
    <location>
        <begin position="86"/>
        <end position="133"/>
    </location>
</feature>
<evidence type="ECO:0000256" key="9">
    <source>
        <dbReference type="SAM" id="MobiDB-lite"/>
    </source>
</evidence>
<evidence type="ECO:0000256" key="3">
    <source>
        <dbReference type="ARBA" id="ARBA00022448"/>
    </source>
</evidence>
<dbReference type="Gene3D" id="1.10.287.660">
    <property type="entry name" value="Helix hairpin bin"/>
    <property type="match status" value="1"/>
</dbReference>
<keyword evidence="8" id="KW-0175">Coiled coil</keyword>
<dbReference type="PANTHER" id="PTHR13678:SF24">
    <property type="entry name" value="SI:CH211-284F22.3"/>
    <property type="match status" value="1"/>
</dbReference>
<keyword evidence="4" id="KW-0967">Endosome</keyword>
<dbReference type="InterPro" id="IPR037202">
    <property type="entry name" value="ESCRT_assembly_dom"/>
</dbReference>
<organism evidence="11 12">
    <name type="scientific">Huso huso</name>
    <name type="common">Beluga</name>
    <name type="synonym">Acipenser huso</name>
    <dbReference type="NCBI Taxonomy" id="61971"/>
    <lineage>
        <taxon>Eukaryota</taxon>
        <taxon>Metazoa</taxon>
        <taxon>Chordata</taxon>
        <taxon>Craniata</taxon>
        <taxon>Vertebrata</taxon>
        <taxon>Euteleostomi</taxon>
        <taxon>Actinopterygii</taxon>
        <taxon>Chondrostei</taxon>
        <taxon>Acipenseriformes</taxon>
        <taxon>Acipenseridae</taxon>
        <taxon>Huso</taxon>
    </lineage>
</organism>